<dbReference type="EMBL" id="PDXB01000079">
    <property type="protein sequence ID" value="RYN16215.1"/>
    <property type="molecule type" value="Genomic_DNA"/>
</dbReference>
<feature type="domain" description="DUF1996" evidence="2">
    <location>
        <begin position="1"/>
        <end position="171"/>
    </location>
</feature>
<sequence length="233" mass="25148">MVAGDANRRNVPVRTPNIPQSLWGPDDKTPEALAEKATGFTCLNYRGHSEGALTRHMLPNKTFIDANCANGLRLELMFPSCWDGVAPSAADYKSHVAYPDLVMEGACPEHYDARIPALFYETIWNTAVFRNISGHFLLSNGDRTGKSARFLRALPHAVSGSSYHGDFQNGWKVDILQQAIGSCTNSSGLIEDCSVFSLQSPDQAAQCILPPPAAIANESCLGPQPGLCGNITL</sequence>
<dbReference type="InterPro" id="IPR018535">
    <property type="entry name" value="DUF1996"/>
</dbReference>
<name>A0AB37VY12_9PLEO</name>
<evidence type="ECO:0000313" key="3">
    <source>
        <dbReference type="EMBL" id="RYN16215.1"/>
    </source>
</evidence>
<organism evidence="3 4">
    <name type="scientific">Alternaria tenuissima</name>
    <dbReference type="NCBI Taxonomy" id="119927"/>
    <lineage>
        <taxon>Eukaryota</taxon>
        <taxon>Fungi</taxon>
        <taxon>Dikarya</taxon>
        <taxon>Ascomycota</taxon>
        <taxon>Pezizomycotina</taxon>
        <taxon>Dothideomycetes</taxon>
        <taxon>Pleosporomycetidae</taxon>
        <taxon>Pleosporales</taxon>
        <taxon>Pleosporineae</taxon>
        <taxon>Pleosporaceae</taxon>
        <taxon>Alternaria</taxon>
        <taxon>Alternaria sect. Alternaria</taxon>
        <taxon>Alternaria alternata complex</taxon>
    </lineage>
</organism>
<dbReference type="Proteomes" id="UP000292340">
    <property type="component" value="Unassembled WGS sequence"/>
</dbReference>
<comment type="caution">
    <text evidence="3">The sequence shown here is derived from an EMBL/GenBank/DDBJ whole genome shotgun (WGS) entry which is preliminary data.</text>
</comment>
<proteinExistence type="predicted"/>
<accession>A0AB37VY12</accession>
<feature type="region of interest" description="Disordered" evidence="1">
    <location>
        <begin position="1"/>
        <end position="26"/>
    </location>
</feature>
<protein>
    <recommendedName>
        <fullName evidence="2">DUF1996 domain-containing protein</fullName>
    </recommendedName>
</protein>
<gene>
    <name evidence="3" type="ORF">AA0115_g12485</name>
</gene>
<evidence type="ECO:0000313" key="4">
    <source>
        <dbReference type="Proteomes" id="UP000292340"/>
    </source>
</evidence>
<evidence type="ECO:0000256" key="1">
    <source>
        <dbReference type="SAM" id="MobiDB-lite"/>
    </source>
</evidence>
<evidence type="ECO:0000259" key="2">
    <source>
        <dbReference type="Pfam" id="PF09362"/>
    </source>
</evidence>
<reference evidence="3" key="2">
    <citation type="journal article" date="2019" name="bioRxiv">
        <title>Genomics, evolutionary history and diagnostics of the Alternaria alternata species group including apple and Asian pear pathotypes.</title>
        <authorList>
            <person name="Armitage A.D."/>
            <person name="Cockerton H.M."/>
            <person name="Sreenivasaprasad S."/>
            <person name="Woodhall J.W."/>
            <person name="Lane C.R."/>
            <person name="Harrison R.J."/>
            <person name="Clarkson J.P."/>
        </authorList>
    </citation>
    <scope>NUCLEOTIDE SEQUENCE</scope>
    <source>
        <strain evidence="3">FERA 1164</strain>
    </source>
</reference>
<reference evidence="3" key="1">
    <citation type="submission" date="2017-10" db="EMBL/GenBank/DDBJ databases">
        <authorList>
            <person name="Armitage A.D."/>
            <person name="Barbara D.J."/>
            <person name="Woodhall J.W."/>
            <person name="Sreenivasaprasad S."/>
            <person name="Lane C.R."/>
            <person name="Clarkson J.P."/>
            <person name="Harrison R.J."/>
        </authorList>
    </citation>
    <scope>NUCLEOTIDE SEQUENCE</scope>
    <source>
        <strain evidence="3">FERA 1164</strain>
    </source>
</reference>
<dbReference type="AlphaFoldDB" id="A0AB37VY12"/>
<dbReference type="PANTHER" id="PTHR43662">
    <property type="match status" value="1"/>
</dbReference>
<dbReference type="PANTHER" id="PTHR43662:SF7">
    <property type="entry name" value="DUF1996 DOMAIN-CONTAINING PROTEIN"/>
    <property type="match status" value="1"/>
</dbReference>
<dbReference type="Pfam" id="PF09362">
    <property type="entry name" value="DUF1996"/>
    <property type="match status" value="1"/>
</dbReference>